<organism evidence="1 2">
    <name type="scientific">Anaeromicropila populeti</name>
    <dbReference type="NCBI Taxonomy" id="37658"/>
    <lineage>
        <taxon>Bacteria</taxon>
        <taxon>Bacillati</taxon>
        <taxon>Bacillota</taxon>
        <taxon>Clostridia</taxon>
        <taxon>Lachnospirales</taxon>
        <taxon>Lachnospiraceae</taxon>
        <taxon>Anaeromicropila</taxon>
    </lineage>
</organism>
<dbReference type="STRING" id="37658.SAMN05661086_01116"/>
<dbReference type="EMBL" id="FOYZ01000003">
    <property type="protein sequence ID" value="SFR69575.1"/>
    <property type="molecule type" value="Genomic_DNA"/>
</dbReference>
<gene>
    <name evidence="1" type="ORF">SAMN05661086_01116</name>
</gene>
<protein>
    <submittedName>
        <fullName evidence="1">Uncharacterized protein</fullName>
    </submittedName>
</protein>
<dbReference type="AlphaFoldDB" id="A0A1I6IS57"/>
<accession>A0A1I6IS57</accession>
<proteinExistence type="predicted"/>
<evidence type="ECO:0000313" key="2">
    <source>
        <dbReference type="Proteomes" id="UP000199659"/>
    </source>
</evidence>
<name>A0A1I6IS57_9FIRM</name>
<dbReference type="Proteomes" id="UP000199659">
    <property type="component" value="Unassembled WGS sequence"/>
</dbReference>
<sequence length="47" mass="5467">MRENLFLNKFKNPALQKKKSDNSVIYSNEKRNPFVKLNQPNVFQGAA</sequence>
<reference evidence="1 2" key="1">
    <citation type="submission" date="2016-10" db="EMBL/GenBank/DDBJ databases">
        <authorList>
            <person name="de Groot N.N."/>
        </authorList>
    </citation>
    <scope>NUCLEOTIDE SEQUENCE [LARGE SCALE GENOMIC DNA]</scope>
    <source>
        <strain evidence="1 2">743A</strain>
    </source>
</reference>
<evidence type="ECO:0000313" key="1">
    <source>
        <dbReference type="EMBL" id="SFR69575.1"/>
    </source>
</evidence>
<keyword evidence="2" id="KW-1185">Reference proteome</keyword>